<dbReference type="Proteomes" id="UP001732700">
    <property type="component" value="Chromosome 2A"/>
</dbReference>
<organism evidence="1 2">
    <name type="scientific">Avena sativa</name>
    <name type="common">Oat</name>
    <dbReference type="NCBI Taxonomy" id="4498"/>
    <lineage>
        <taxon>Eukaryota</taxon>
        <taxon>Viridiplantae</taxon>
        <taxon>Streptophyta</taxon>
        <taxon>Embryophyta</taxon>
        <taxon>Tracheophyta</taxon>
        <taxon>Spermatophyta</taxon>
        <taxon>Magnoliopsida</taxon>
        <taxon>Liliopsida</taxon>
        <taxon>Poales</taxon>
        <taxon>Poaceae</taxon>
        <taxon>BOP clade</taxon>
        <taxon>Pooideae</taxon>
        <taxon>Poodae</taxon>
        <taxon>Poeae</taxon>
        <taxon>Poeae Chloroplast Group 1 (Aveneae type)</taxon>
        <taxon>Aveninae</taxon>
        <taxon>Avena</taxon>
    </lineage>
</organism>
<reference evidence="1" key="2">
    <citation type="submission" date="2025-09" db="UniProtKB">
        <authorList>
            <consortium name="EnsemblPlants"/>
        </authorList>
    </citation>
    <scope>IDENTIFICATION</scope>
</reference>
<protein>
    <submittedName>
        <fullName evidence="1">Uncharacterized protein</fullName>
    </submittedName>
</protein>
<reference evidence="1" key="1">
    <citation type="submission" date="2021-05" db="EMBL/GenBank/DDBJ databases">
        <authorList>
            <person name="Scholz U."/>
            <person name="Mascher M."/>
            <person name="Fiebig A."/>
        </authorList>
    </citation>
    <scope>NUCLEOTIDE SEQUENCE [LARGE SCALE GENOMIC DNA]</scope>
</reference>
<sequence length="527" mass="58346">MSVDCIPIFFLLFLISFCKADDQLTHEKPLTHRDMLISKSGYFALGFFSLTSSNKSFYLGVWYHGLPGPRTVVWVANRDNPITTPSSAVLTVTTSSDLVLAASDGHNIWKTASSITAGAVRAHAVLLDSGNFVLRLPNATNIWQSFDHPTDTILPTMKFLYSYKAEVVGRLVAWKSSDDPSSGDFSYSSDPSSPDLQAAIWNKISPYCRMGVWNGVPVSGETLLTNASTILYYQTTINSGDEVYSMFTIFNNLPFTRVILDYTGDLKVLSWNSHSSSWVLFGERPAAACDLYNSCGPFSYCDVTQIVPMCECLDGFEPNDDNFGRGCRRIAVLKCDKQSHFVALPEMKVPDNFLHIRNKSFEQCKAMCNHNCSCTAFAYANLSSAGAMADPSRCLVWSGELIDVAKATAGENLYVRLADTAVDKVSSVKIILPIIACLLLLSCIVLVWMYKYRGKWRNKESQNKMMLGYFSTSNELGGENTEFPFVSFEDILSATNFFANSNLLGRGGFGKVYKVKESGTYSRTCFG</sequence>
<proteinExistence type="predicted"/>
<accession>A0ACD5UFA9</accession>
<dbReference type="EnsemblPlants" id="AVESA.00010b.r2.2AG0241490.1">
    <property type="protein sequence ID" value="AVESA.00010b.r2.2AG0241490.1.CDS"/>
    <property type="gene ID" value="AVESA.00010b.r2.2AG0241490"/>
</dbReference>
<name>A0ACD5UFA9_AVESA</name>
<evidence type="ECO:0000313" key="1">
    <source>
        <dbReference type="EnsemblPlants" id="AVESA.00010b.r2.2AG0241490.1.CDS"/>
    </source>
</evidence>
<keyword evidence="2" id="KW-1185">Reference proteome</keyword>
<evidence type="ECO:0000313" key="2">
    <source>
        <dbReference type="Proteomes" id="UP001732700"/>
    </source>
</evidence>